<feature type="region of interest" description="Disordered" evidence="1">
    <location>
        <begin position="328"/>
        <end position="358"/>
    </location>
</feature>
<keyword evidence="4" id="KW-1185">Reference proteome</keyword>
<reference evidence="3 4" key="1">
    <citation type="submission" date="2023-05" db="EMBL/GenBank/DDBJ databases">
        <title>Pseudodonghicola sp. nov.</title>
        <authorList>
            <person name="Huang J."/>
        </authorList>
    </citation>
    <scope>NUCLEOTIDE SEQUENCE [LARGE SCALE GENOMIC DNA]</scope>
    <source>
        <strain evidence="3 4">IC7</strain>
    </source>
</reference>
<evidence type="ECO:0000256" key="1">
    <source>
        <dbReference type="SAM" id="MobiDB-lite"/>
    </source>
</evidence>
<feature type="region of interest" description="Disordered" evidence="1">
    <location>
        <begin position="109"/>
        <end position="142"/>
    </location>
</feature>
<feature type="region of interest" description="Disordered" evidence="1">
    <location>
        <begin position="266"/>
        <end position="298"/>
    </location>
</feature>
<protein>
    <submittedName>
        <fullName evidence="3">SPOR domain-containing protein</fullName>
    </submittedName>
</protein>
<comment type="caution">
    <text evidence="3">The sequence shown here is derived from an EMBL/GenBank/DDBJ whole genome shotgun (WGS) entry which is preliminary data.</text>
</comment>
<gene>
    <name evidence="3" type="ORF">QO033_20020</name>
</gene>
<sequence length="358" mass="38540">MKFTRVIAVTLVAAAIGATSAGAQSLRSPAAATPAEFPPASFQGKQYVDSRGCIFIRAGIDGNVTWVPRVSRDRKQVCGYQPTLAGSTAAAAPAQTRAPAPVEITLAPSQQPAAPAPKPLPQAVTTRPAPTLAPTAPAPRMVRRPAPAPVVVMQPKRTEIAPRRDMPAQQGGPCANASTFSQQYINRGPGVRCGPQAEPPVTYGQGWGPQSSIYDPNARAVPRHVYERRRNTTNVSIPAGYRPVWKDDRLNPHRAERRLTAAIPRQVQGPPTGYVPVVRDDDRLNPYRAGRTPAGDAQTDQIWTRTVPRVLVQVPIDRPVVVVPAEVAKSPAERGPKPILRLSTRSEPVRRTQDVSSR</sequence>
<keyword evidence="2" id="KW-0732">Signal</keyword>
<accession>A0ABT7F5S8</accession>
<dbReference type="EMBL" id="JASNJD010000020">
    <property type="protein sequence ID" value="MDK3019975.1"/>
    <property type="molecule type" value="Genomic_DNA"/>
</dbReference>
<name>A0ABT7F5S8_9RHOB</name>
<evidence type="ECO:0000313" key="4">
    <source>
        <dbReference type="Proteomes" id="UP001243757"/>
    </source>
</evidence>
<evidence type="ECO:0000313" key="3">
    <source>
        <dbReference type="EMBL" id="MDK3019975.1"/>
    </source>
</evidence>
<feature type="chain" id="PRO_5045289838" evidence="2">
    <location>
        <begin position="24"/>
        <end position="358"/>
    </location>
</feature>
<feature type="compositionally biased region" description="Low complexity" evidence="1">
    <location>
        <begin position="121"/>
        <end position="140"/>
    </location>
</feature>
<evidence type="ECO:0000256" key="2">
    <source>
        <dbReference type="SAM" id="SignalP"/>
    </source>
</evidence>
<feature type="compositionally biased region" description="Basic and acidic residues" evidence="1">
    <location>
        <begin position="347"/>
        <end position="358"/>
    </location>
</feature>
<dbReference type="Proteomes" id="UP001243757">
    <property type="component" value="Unassembled WGS sequence"/>
</dbReference>
<organism evidence="3 4">
    <name type="scientific">Pseudodonghicola flavimaris</name>
    <dbReference type="NCBI Taxonomy" id="3050036"/>
    <lineage>
        <taxon>Bacteria</taxon>
        <taxon>Pseudomonadati</taxon>
        <taxon>Pseudomonadota</taxon>
        <taxon>Alphaproteobacteria</taxon>
        <taxon>Rhodobacterales</taxon>
        <taxon>Paracoccaceae</taxon>
        <taxon>Pseudodonghicola</taxon>
    </lineage>
</organism>
<proteinExistence type="predicted"/>
<dbReference type="RefSeq" id="WP_284482746.1">
    <property type="nucleotide sequence ID" value="NZ_JASNJD010000020.1"/>
</dbReference>
<feature type="signal peptide" evidence="2">
    <location>
        <begin position="1"/>
        <end position="23"/>
    </location>
</feature>